<comment type="caution">
    <text evidence="7">The sequence shown here is derived from an EMBL/GenBank/DDBJ whole genome shotgun (WGS) entry which is preliminary data.</text>
</comment>
<dbReference type="GO" id="GO:0003677">
    <property type="term" value="F:DNA binding"/>
    <property type="evidence" value="ECO:0007669"/>
    <property type="project" value="UniProtKB-UniRule"/>
</dbReference>
<evidence type="ECO:0000259" key="6">
    <source>
        <dbReference type="PROSITE" id="PS51900"/>
    </source>
</evidence>
<dbReference type="PROSITE" id="PS51900">
    <property type="entry name" value="CB"/>
    <property type="match status" value="1"/>
</dbReference>
<dbReference type="GO" id="GO:0015074">
    <property type="term" value="P:DNA integration"/>
    <property type="evidence" value="ECO:0007669"/>
    <property type="project" value="UniProtKB-KW"/>
</dbReference>
<dbReference type="Gene3D" id="1.10.443.10">
    <property type="entry name" value="Intergrase catalytic core"/>
    <property type="match status" value="1"/>
</dbReference>
<dbReference type="EMBL" id="JAOEEO010000001">
    <property type="protein sequence ID" value="MDH0562226.1"/>
    <property type="molecule type" value="Genomic_DNA"/>
</dbReference>
<dbReference type="InterPro" id="IPR050090">
    <property type="entry name" value="Tyrosine_recombinase_XerCD"/>
</dbReference>
<gene>
    <name evidence="7" type="ORF">N7644_00840</name>
</gene>
<dbReference type="InterPro" id="IPR057084">
    <property type="entry name" value="Int_N"/>
</dbReference>
<dbReference type="PROSITE" id="PS51898">
    <property type="entry name" value="TYR_RECOMBINASE"/>
    <property type="match status" value="1"/>
</dbReference>
<dbReference type="Proteomes" id="UP001159329">
    <property type="component" value="Unassembled WGS sequence"/>
</dbReference>
<evidence type="ECO:0000256" key="4">
    <source>
        <dbReference type="PROSITE-ProRule" id="PRU01248"/>
    </source>
</evidence>
<dbReference type="SUPFAM" id="SSF56349">
    <property type="entry name" value="DNA breaking-rejoining enzymes"/>
    <property type="match status" value="1"/>
</dbReference>
<sequence length="338" mass="39203">MQKPVQRGNAWRITVRHNGQRFTATRDTAQECEQWAAKKLLELQATPHSTEAPKKIHLSFHALFELYYNEAGRNKKSKKFIDQQLKLLKKQWGPAADLSIHELSPQIVKDWRDKRLKVVKPATVSRQFAVFSAAFNFARKELFLTKENPFKEVNRPPEAQPRNQRVGGEDIEKIIKGLDYDWGQVPTKQMHYVAWAFLFALETAMRKGEILSIKKKNVFEDFIRLVDTKNGKSRDVPLTKRAKELLKVLDTPVDDDRLIPHNANSFRLIWQRNLTKTGLVGKIRFHDTRHEAITRFVHNYKLPIEILSKITGHETISILVNTYYNPTATEIARMLDAA</sequence>
<keyword evidence="3" id="KW-0233">DNA recombination</keyword>
<evidence type="ECO:0000256" key="1">
    <source>
        <dbReference type="ARBA" id="ARBA00022908"/>
    </source>
</evidence>
<evidence type="ECO:0000256" key="3">
    <source>
        <dbReference type="ARBA" id="ARBA00023172"/>
    </source>
</evidence>
<accession>A0AA42L9M3</accession>
<proteinExistence type="predicted"/>
<name>A0AA42L9M3_9GAMM</name>
<dbReference type="PANTHER" id="PTHR30349">
    <property type="entry name" value="PHAGE INTEGRASE-RELATED"/>
    <property type="match status" value="1"/>
</dbReference>
<dbReference type="PANTHER" id="PTHR30349:SF94">
    <property type="entry name" value="INTEGRASE_RECOMBINASE HI_1414-RELATED"/>
    <property type="match status" value="1"/>
</dbReference>
<dbReference type="InterPro" id="IPR010998">
    <property type="entry name" value="Integrase_recombinase_N"/>
</dbReference>
<dbReference type="Gene3D" id="1.10.150.130">
    <property type="match status" value="1"/>
</dbReference>
<dbReference type="Pfam" id="PF24624">
    <property type="entry name" value="Int_N"/>
    <property type="match status" value="1"/>
</dbReference>
<dbReference type="Pfam" id="PF00589">
    <property type="entry name" value="Phage_integrase"/>
    <property type="match status" value="1"/>
</dbReference>
<protein>
    <submittedName>
        <fullName evidence="7">Site-specific integrase</fullName>
    </submittedName>
</protein>
<feature type="domain" description="Core-binding (CB)" evidence="6">
    <location>
        <begin position="58"/>
        <end position="139"/>
    </location>
</feature>
<evidence type="ECO:0000259" key="5">
    <source>
        <dbReference type="PROSITE" id="PS51898"/>
    </source>
</evidence>
<dbReference type="InterPro" id="IPR011010">
    <property type="entry name" value="DNA_brk_join_enz"/>
</dbReference>
<evidence type="ECO:0000256" key="2">
    <source>
        <dbReference type="ARBA" id="ARBA00023125"/>
    </source>
</evidence>
<dbReference type="GO" id="GO:0006310">
    <property type="term" value="P:DNA recombination"/>
    <property type="evidence" value="ECO:0007669"/>
    <property type="project" value="UniProtKB-KW"/>
</dbReference>
<reference evidence="7" key="1">
    <citation type="submission" date="2022-09" db="EMBL/GenBank/DDBJ databases">
        <title>Intensive care unit water sources are persistently colonized with multi-drug resistant bacteria and are the site of extensive horizontal gene transfer of antibiotic resistance genes.</title>
        <authorList>
            <person name="Diorio-Toth L."/>
        </authorList>
    </citation>
    <scope>NUCLEOTIDE SEQUENCE</scope>
    <source>
        <strain evidence="7">GD04005</strain>
    </source>
</reference>
<dbReference type="InterPro" id="IPR013762">
    <property type="entry name" value="Integrase-like_cat_sf"/>
</dbReference>
<keyword evidence="2 4" id="KW-0238">DNA-binding</keyword>
<keyword evidence="1" id="KW-0229">DNA integration</keyword>
<dbReference type="InterPro" id="IPR002104">
    <property type="entry name" value="Integrase_catalytic"/>
</dbReference>
<evidence type="ECO:0000313" key="8">
    <source>
        <dbReference type="Proteomes" id="UP001159329"/>
    </source>
</evidence>
<dbReference type="InterPro" id="IPR044068">
    <property type="entry name" value="CB"/>
</dbReference>
<organism evidence="7 8">
    <name type="scientific">Acinetobacter courvalinii</name>
    <dbReference type="NCBI Taxonomy" id="280147"/>
    <lineage>
        <taxon>Bacteria</taxon>
        <taxon>Pseudomonadati</taxon>
        <taxon>Pseudomonadota</taxon>
        <taxon>Gammaproteobacteria</taxon>
        <taxon>Moraxellales</taxon>
        <taxon>Moraxellaceae</taxon>
        <taxon>Acinetobacter</taxon>
    </lineage>
</organism>
<evidence type="ECO:0000313" key="7">
    <source>
        <dbReference type="EMBL" id="MDH0562226.1"/>
    </source>
</evidence>
<feature type="domain" description="Tyr recombinase" evidence="5">
    <location>
        <begin position="161"/>
        <end position="336"/>
    </location>
</feature>
<dbReference type="AlphaFoldDB" id="A0AA42L9M3"/>
<dbReference type="CDD" id="cd00796">
    <property type="entry name" value="INT_Rci_Hp1_C"/>
    <property type="match status" value="1"/>
</dbReference>
<dbReference type="RefSeq" id="WP_279694110.1">
    <property type="nucleotide sequence ID" value="NZ_JAOEEO010000001.1"/>
</dbReference>